<feature type="region of interest" description="Disordered" evidence="1">
    <location>
        <begin position="901"/>
        <end position="927"/>
    </location>
</feature>
<feature type="chain" id="PRO_5003010189" description="CHAT domain-containing protein" evidence="2">
    <location>
        <begin position="19"/>
        <end position="960"/>
    </location>
</feature>
<evidence type="ECO:0000256" key="2">
    <source>
        <dbReference type="SAM" id="SignalP"/>
    </source>
</evidence>
<name>D0LGB5_HALO1</name>
<dbReference type="eggNOG" id="COG0457">
    <property type="taxonomic scope" value="Bacteria"/>
</dbReference>
<accession>D0LGB5</accession>
<evidence type="ECO:0000259" key="3">
    <source>
        <dbReference type="Pfam" id="PF12770"/>
    </source>
</evidence>
<dbReference type="AlphaFoldDB" id="D0LGB5"/>
<dbReference type="Proteomes" id="UP000001880">
    <property type="component" value="Chromosome"/>
</dbReference>
<evidence type="ECO:0000313" key="4">
    <source>
        <dbReference type="EMBL" id="ACY18140.1"/>
    </source>
</evidence>
<dbReference type="Pfam" id="PF12770">
    <property type="entry name" value="CHAT"/>
    <property type="match status" value="1"/>
</dbReference>
<keyword evidence="5" id="KW-1185">Reference proteome</keyword>
<dbReference type="RefSeq" id="WP_012830732.1">
    <property type="nucleotide sequence ID" value="NC_013440.1"/>
</dbReference>
<dbReference type="STRING" id="502025.Hoch_5663"/>
<dbReference type="eggNOG" id="COG4995">
    <property type="taxonomic scope" value="Bacteria"/>
</dbReference>
<reference evidence="4 5" key="1">
    <citation type="journal article" date="2010" name="Stand. Genomic Sci.">
        <title>Complete genome sequence of Haliangium ochraceum type strain (SMP-2).</title>
        <authorList>
            <consortium name="US DOE Joint Genome Institute (JGI-PGF)"/>
            <person name="Ivanova N."/>
            <person name="Daum C."/>
            <person name="Lang E."/>
            <person name="Abt B."/>
            <person name="Kopitz M."/>
            <person name="Saunders E."/>
            <person name="Lapidus A."/>
            <person name="Lucas S."/>
            <person name="Glavina Del Rio T."/>
            <person name="Nolan M."/>
            <person name="Tice H."/>
            <person name="Copeland A."/>
            <person name="Cheng J.F."/>
            <person name="Chen F."/>
            <person name="Bruce D."/>
            <person name="Goodwin L."/>
            <person name="Pitluck S."/>
            <person name="Mavromatis K."/>
            <person name="Pati A."/>
            <person name="Mikhailova N."/>
            <person name="Chen A."/>
            <person name="Palaniappan K."/>
            <person name="Land M."/>
            <person name="Hauser L."/>
            <person name="Chang Y.J."/>
            <person name="Jeffries C.D."/>
            <person name="Detter J.C."/>
            <person name="Brettin T."/>
            <person name="Rohde M."/>
            <person name="Goker M."/>
            <person name="Bristow J."/>
            <person name="Markowitz V."/>
            <person name="Eisen J.A."/>
            <person name="Hugenholtz P."/>
            <person name="Kyrpides N.C."/>
            <person name="Klenk H.P."/>
        </authorList>
    </citation>
    <scope>NUCLEOTIDE SEQUENCE [LARGE SCALE GENOMIC DNA]</scope>
    <source>
        <strain evidence="5">DSM 14365 / CIP 107738 / JCM 11303 / AJ 13395 / SMP-2</strain>
    </source>
</reference>
<dbReference type="EMBL" id="CP001804">
    <property type="protein sequence ID" value="ACY18140.1"/>
    <property type="molecule type" value="Genomic_DNA"/>
</dbReference>
<protein>
    <recommendedName>
        <fullName evidence="3">CHAT domain-containing protein</fullName>
    </recommendedName>
</protein>
<organism evidence="4 5">
    <name type="scientific">Haliangium ochraceum (strain DSM 14365 / JCM 11303 / SMP-2)</name>
    <dbReference type="NCBI Taxonomy" id="502025"/>
    <lineage>
        <taxon>Bacteria</taxon>
        <taxon>Pseudomonadati</taxon>
        <taxon>Myxococcota</taxon>
        <taxon>Polyangia</taxon>
        <taxon>Haliangiales</taxon>
        <taxon>Kofleriaceae</taxon>
        <taxon>Haliangium</taxon>
    </lineage>
</organism>
<keyword evidence="2" id="KW-0732">Signal</keyword>
<dbReference type="KEGG" id="hoh:Hoch_5663"/>
<feature type="region of interest" description="Disordered" evidence="1">
    <location>
        <begin position="91"/>
        <end position="112"/>
    </location>
</feature>
<dbReference type="InterPro" id="IPR024983">
    <property type="entry name" value="CHAT_dom"/>
</dbReference>
<feature type="domain" description="CHAT" evidence="3">
    <location>
        <begin position="705"/>
        <end position="898"/>
    </location>
</feature>
<feature type="compositionally biased region" description="Basic and acidic residues" evidence="1">
    <location>
        <begin position="91"/>
        <end position="104"/>
    </location>
</feature>
<evidence type="ECO:0000313" key="5">
    <source>
        <dbReference type="Proteomes" id="UP000001880"/>
    </source>
</evidence>
<gene>
    <name evidence="4" type="ordered locus">Hoch_5663</name>
</gene>
<proteinExistence type="predicted"/>
<sequence length="960" mass="102181">MRAGLPTLALGLALAANACDKPDAPAEAPAAPALELAFAGCAATRPDLVCELSPDTQLTVWARAVADAGDRAPASAPASAIVLKLHTGHADDKRPEHEHADGGEHSAPAPAPMDGGLQWRLRGQPGRELIVRAHPSGHPEASTEIRIELRAAPADPVLTRAHELRRAGELSEAATVVNEAAAADSESDEGDADSATRDARRLAFAARLELALGRREQAARALEASRQRTAALGLVSQSVQDASALAWLNIDQWSDFAGARAVLDQAAAHLDEYPEGRAHLPYYYALLALESGDLRSALDQLDASATWSQRLALPHLRSAGDLLRARISHRTGRHQEAAATLARLQAVPEQDPCTRANVGATAAWVALFQREAAPHAAPSSNPIPLLEEALALFSGPCENPAEQANAQVSLALAELHAGRPQQAEARLAAARAIEVSLSVRVQLWMSDVEIRVARAAGRPTQALRLAQALEQRAEAAAAPEMLWRALLGQADALEDLGRLDEAVAADTRAEAVLATEALRVPVDAGRDSFLAQREQGAIAQIRRLLAVGRTRAAMDAARRARRRTIEALHVARRLAAIDPAARRRWEQAVGAYRREREALDAEAANDWQLSSDRLAQVRAERGERRRRIDRALDEAVTVLALRRDDATALRAPAPGELLIAVHPAPRDSGRWYVFAASPNADSDAAVTVHTVGEPAALLERFDDALAHAERVTLLPYGEVWDIDLHARPWRGQPLIASRPVAYALDLPPLEAGAPPSDSILLVGDPTGDLPAARAEAASLAERLAPTRDLVRLSGDQATGAEVRDALGRATLFYYAGHGRFDGWDSHLPLAQGGRLRIGDILALPRVPDQVVLSGCETARRQTQAVPESLGIAQAFLAAGATQVIAAVRPVDDALAAALDPLRRAPSDGDDGDDGGPEPTGTGAGALGDSADLVAGLQRAQRRLIRTHTQADWPAFRVLIR</sequence>
<evidence type="ECO:0000256" key="1">
    <source>
        <dbReference type="SAM" id="MobiDB-lite"/>
    </source>
</evidence>
<dbReference type="HOGENOM" id="CLU_307736_0_0_7"/>
<feature type="signal peptide" evidence="2">
    <location>
        <begin position="1"/>
        <end position="18"/>
    </location>
</feature>